<feature type="compositionally biased region" description="Pro residues" evidence="1">
    <location>
        <begin position="131"/>
        <end position="142"/>
    </location>
</feature>
<keyword evidence="2" id="KW-1133">Transmembrane helix</keyword>
<gene>
    <name evidence="3" type="ORF">EJB05_23771</name>
</gene>
<evidence type="ECO:0000256" key="1">
    <source>
        <dbReference type="SAM" id="MobiDB-lite"/>
    </source>
</evidence>
<evidence type="ECO:0000313" key="3">
    <source>
        <dbReference type="EMBL" id="TVU32055.1"/>
    </source>
</evidence>
<dbReference type="AlphaFoldDB" id="A0A5J9V7Y0"/>
<organism evidence="3 4">
    <name type="scientific">Eragrostis curvula</name>
    <name type="common">weeping love grass</name>
    <dbReference type="NCBI Taxonomy" id="38414"/>
    <lineage>
        <taxon>Eukaryota</taxon>
        <taxon>Viridiplantae</taxon>
        <taxon>Streptophyta</taxon>
        <taxon>Embryophyta</taxon>
        <taxon>Tracheophyta</taxon>
        <taxon>Spermatophyta</taxon>
        <taxon>Magnoliopsida</taxon>
        <taxon>Liliopsida</taxon>
        <taxon>Poales</taxon>
        <taxon>Poaceae</taxon>
        <taxon>PACMAD clade</taxon>
        <taxon>Chloridoideae</taxon>
        <taxon>Eragrostideae</taxon>
        <taxon>Eragrostidinae</taxon>
        <taxon>Eragrostis</taxon>
    </lineage>
</organism>
<keyword evidence="2" id="KW-0812">Transmembrane</keyword>
<keyword evidence="4" id="KW-1185">Reference proteome</keyword>
<proteinExistence type="predicted"/>
<evidence type="ECO:0000256" key="2">
    <source>
        <dbReference type="SAM" id="Phobius"/>
    </source>
</evidence>
<evidence type="ECO:0000313" key="4">
    <source>
        <dbReference type="Proteomes" id="UP000324897"/>
    </source>
</evidence>
<accession>A0A5J9V7Y0</accession>
<dbReference type="Gramene" id="TVU32055">
    <property type="protein sequence ID" value="TVU32055"/>
    <property type="gene ID" value="EJB05_23771"/>
</dbReference>
<feature type="non-terminal residue" evidence="3">
    <location>
        <position position="1"/>
    </location>
</feature>
<dbReference type="Proteomes" id="UP000324897">
    <property type="component" value="Chromosome 1"/>
</dbReference>
<feature type="transmembrane region" description="Helical" evidence="2">
    <location>
        <begin position="43"/>
        <end position="67"/>
    </location>
</feature>
<protein>
    <submittedName>
        <fullName evidence="3">Uncharacterized protein</fullName>
    </submittedName>
</protein>
<reference evidence="3 4" key="1">
    <citation type="journal article" date="2019" name="Sci. Rep.">
        <title>A high-quality genome of Eragrostis curvula grass provides insights into Poaceae evolution and supports new strategies to enhance forage quality.</title>
        <authorList>
            <person name="Carballo J."/>
            <person name="Santos B.A.C.M."/>
            <person name="Zappacosta D."/>
            <person name="Garbus I."/>
            <person name="Selva J.P."/>
            <person name="Gallo C.A."/>
            <person name="Diaz A."/>
            <person name="Albertini E."/>
            <person name="Caccamo M."/>
            <person name="Echenique V."/>
        </authorList>
    </citation>
    <scope>NUCLEOTIDE SEQUENCE [LARGE SCALE GENOMIC DNA]</scope>
    <source>
        <strain evidence="4">cv. Victoria</strain>
        <tissue evidence="3">Leaf</tissue>
    </source>
</reference>
<keyword evidence="2" id="KW-0472">Membrane</keyword>
<comment type="caution">
    <text evidence="3">The sequence shown here is derived from an EMBL/GenBank/DDBJ whole genome shotgun (WGS) entry which is preliminary data.</text>
</comment>
<feature type="region of interest" description="Disordered" evidence="1">
    <location>
        <begin position="71"/>
        <end position="196"/>
    </location>
</feature>
<feature type="compositionally biased region" description="Pro residues" evidence="1">
    <location>
        <begin position="184"/>
        <end position="196"/>
    </location>
</feature>
<sequence length="196" mass="21037">MEQLIQSTPVSEQRHNTRKNCRALPGLQPSLIFWKGHKFKNSVAAMTLSSSLVAGALLILAAIAQLVPSDAEQRSSRHHQVADATMSSAPPHPGHRQEAPVPQLRPLGLRGAVAGPPPPRPAPRRASIWPYHPPPPPPPPPSLSDHRQEAPEMPLRPLGSTKPVAAPPPPRPARGPRARMRPIAPSPPPPPCSQLL</sequence>
<name>A0A5J9V7Y0_9POAL</name>
<dbReference type="EMBL" id="RWGY01000011">
    <property type="protein sequence ID" value="TVU32055.1"/>
    <property type="molecule type" value="Genomic_DNA"/>
</dbReference>